<sequence length="53" mass="6191">PKTKPRIDKARYYEERLDVDALVQRALDGIEITEIKIGDTFLNQEKKVFAELL</sequence>
<evidence type="ECO:0000313" key="2">
    <source>
        <dbReference type="Proteomes" id="UP000437575"/>
    </source>
</evidence>
<proteinExistence type="predicted"/>
<dbReference type="EMBL" id="WKKZ01001250">
    <property type="protein sequence ID" value="MSE06714.1"/>
    <property type="molecule type" value="Genomic_DNA"/>
</dbReference>
<accession>A0A6A8LSN3</accession>
<comment type="caution">
    <text evidence="1">The sequence shown here is derived from an EMBL/GenBank/DDBJ whole genome shotgun (WGS) entry which is preliminary data.</text>
</comment>
<name>A0A6A8LSN3_9LACO</name>
<reference evidence="1 2" key="1">
    <citation type="submission" date="2019-11" db="EMBL/GenBank/DDBJ databases">
        <title>Draft Genome Sequence of Plant Growth-Promoting Rhizosphere-Associated Bacteria.</title>
        <authorList>
            <person name="Vasilyev I.Y."/>
            <person name="Radchenko V."/>
            <person name="Ilnitskaya E.V."/>
        </authorList>
    </citation>
    <scope>NUCLEOTIDE SEQUENCE [LARGE SCALE GENOMIC DNA]</scope>
    <source>
        <strain evidence="1 2">VRA_1sq_f</strain>
    </source>
</reference>
<dbReference type="Proteomes" id="UP000437575">
    <property type="component" value="Unassembled WGS sequence"/>
</dbReference>
<dbReference type="AlphaFoldDB" id="A0A6A8LSN3"/>
<organism evidence="1 2">
    <name type="scientific">Ligilactobacillus salivarius</name>
    <dbReference type="NCBI Taxonomy" id="1624"/>
    <lineage>
        <taxon>Bacteria</taxon>
        <taxon>Bacillati</taxon>
        <taxon>Bacillota</taxon>
        <taxon>Bacilli</taxon>
        <taxon>Lactobacillales</taxon>
        <taxon>Lactobacillaceae</taxon>
        <taxon>Ligilactobacillus</taxon>
    </lineage>
</organism>
<feature type="non-terminal residue" evidence="1">
    <location>
        <position position="1"/>
    </location>
</feature>
<gene>
    <name evidence="1" type="ORF">GKC34_13550</name>
</gene>
<evidence type="ECO:0000313" key="1">
    <source>
        <dbReference type="EMBL" id="MSE06714.1"/>
    </source>
</evidence>
<protein>
    <submittedName>
        <fullName evidence="1">tRNA 4-thiouridine(8) synthase ThiI</fullName>
    </submittedName>
</protein>